<dbReference type="InterPro" id="IPR017853">
    <property type="entry name" value="GH"/>
</dbReference>
<dbReference type="InterPro" id="IPR045857">
    <property type="entry name" value="O16G_dom_2"/>
</dbReference>
<reference evidence="2 3" key="1">
    <citation type="journal article" date="2016" name="Int. J. Syst. Evol. Microbiol.">
        <title>Pontibacter aydingkolensis sp. nov., isolated from soil of a salt lake.</title>
        <authorList>
            <person name="Osman G."/>
            <person name="Zhang T."/>
            <person name="Lou K."/>
            <person name="Gao Y."/>
            <person name="Chang W."/>
            <person name="Lin Q."/>
            <person name="Yang H.M."/>
            <person name="Huo X.D."/>
            <person name="Wang N."/>
        </authorList>
    </citation>
    <scope>NUCLEOTIDE SEQUENCE [LARGE SCALE GENOMIC DNA]</scope>
    <source>
        <strain evidence="2 3">KACC 19255</strain>
    </source>
</reference>
<gene>
    <name evidence="2" type="ORF">K0O23_08175</name>
</gene>
<proteinExistence type="predicted"/>
<dbReference type="Gene3D" id="2.60.40.1180">
    <property type="entry name" value="Golgi alpha-mannosidase II"/>
    <property type="match status" value="1"/>
</dbReference>
<evidence type="ECO:0000259" key="1">
    <source>
        <dbReference type="SMART" id="SM00642"/>
    </source>
</evidence>
<dbReference type="PANTHER" id="PTHR10357">
    <property type="entry name" value="ALPHA-AMYLASE FAMILY MEMBER"/>
    <property type="match status" value="1"/>
</dbReference>
<protein>
    <submittedName>
        <fullName evidence="2">Alpha-amylase family protein</fullName>
    </submittedName>
</protein>
<dbReference type="PANTHER" id="PTHR10357:SF219">
    <property type="entry name" value="MALTOSE ALPHA-D-GLUCOSYLTRANSFERASE"/>
    <property type="match status" value="1"/>
</dbReference>
<dbReference type="EMBL" id="JAHYXK010000005">
    <property type="protein sequence ID" value="MBW7467043.1"/>
    <property type="molecule type" value="Genomic_DNA"/>
</dbReference>
<dbReference type="SMART" id="SM00642">
    <property type="entry name" value="Aamy"/>
    <property type="match status" value="1"/>
</dbReference>
<organism evidence="2 3">
    <name type="scientific">Pontibacter aydingkolensis</name>
    <dbReference type="NCBI Taxonomy" id="1911536"/>
    <lineage>
        <taxon>Bacteria</taxon>
        <taxon>Pseudomonadati</taxon>
        <taxon>Bacteroidota</taxon>
        <taxon>Cytophagia</taxon>
        <taxon>Cytophagales</taxon>
        <taxon>Hymenobacteraceae</taxon>
        <taxon>Pontibacter</taxon>
    </lineage>
</organism>
<dbReference type="Gene3D" id="3.90.400.10">
    <property type="entry name" value="Oligo-1,6-glucosidase, Domain 2"/>
    <property type="match status" value="1"/>
</dbReference>
<dbReference type="Gene3D" id="3.20.20.80">
    <property type="entry name" value="Glycosidases"/>
    <property type="match status" value="1"/>
</dbReference>
<dbReference type="CDD" id="cd11334">
    <property type="entry name" value="AmyAc_TreS"/>
    <property type="match status" value="1"/>
</dbReference>
<dbReference type="Proteomes" id="UP000813018">
    <property type="component" value="Unassembled WGS sequence"/>
</dbReference>
<keyword evidence="3" id="KW-1185">Reference proteome</keyword>
<sequence>MRERDLWYKRAVIYALDVETFQDSNGDGIGDFQGLIGRLDYLATLGITCIWLLPFYPTPNRDNGYDVMDYYDVDSRLGTLGDFAAFIREAQERGMRVIVDLVVNHTSNQHPWFQEARRNKNSKYRDYYTWSDQKPEDPAYDPAFEGAENNIWSWDEEAQAYYLHRFYAHQPDLNFSNPEVRKEIHHIAGFWLSLGVSGFRVDAAHILVQTDQLDSSEKFYDLLEDMRDYINMHSRDAILLAEASGPPDAVGKFFKGDERMHMMFNFLLNMHVFLALAREKGSSISKGLKMTPEKNHNSQWLNFLRHHDELNVEDLEVDEQEIVFKAFAPKDDMKIYGRGIRRRLAPMLKGNRQKLELAYSILFSLPGTPMIQYGAEIGMGDDLSLPERLSVRTPMQWNNELNAGFSRAVDVELIHPVIDKGAFSYQKVNVVQQQRETNSLLNWMERVIRLRRQCPELGDGECTILETEDSRLFVHSCELQYKTIVVHNLSGDTCKVELEELRETDMHIDEVFSSSDYTLPKNGKVEIGPYGYRWFRLHKLPEVKPDARKTAAHTKKTKV</sequence>
<dbReference type="SUPFAM" id="SSF51445">
    <property type="entry name" value="(Trans)glycosidases"/>
    <property type="match status" value="1"/>
</dbReference>
<evidence type="ECO:0000313" key="2">
    <source>
        <dbReference type="EMBL" id="MBW7467043.1"/>
    </source>
</evidence>
<dbReference type="InterPro" id="IPR006047">
    <property type="entry name" value="GH13_cat_dom"/>
</dbReference>
<dbReference type="SUPFAM" id="SSF51011">
    <property type="entry name" value="Glycosyl hydrolase domain"/>
    <property type="match status" value="1"/>
</dbReference>
<accession>A0ABS7CT66</accession>
<dbReference type="Pfam" id="PF00128">
    <property type="entry name" value="Alpha-amylase"/>
    <property type="match status" value="1"/>
</dbReference>
<comment type="caution">
    <text evidence="2">The sequence shown here is derived from an EMBL/GenBank/DDBJ whole genome shotgun (WGS) entry which is preliminary data.</text>
</comment>
<dbReference type="RefSeq" id="WP_219876923.1">
    <property type="nucleotide sequence ID" value="NZ_JAHYXK010000005.1"/>
</dbReference>
<name>A0ABS7CT66_9BACT</name>
<feature type="domain" description="Glycosyl hydrolase family 13 catalytic" evidence="1">
    <location>
        <begin position="18"/>
        <end position="407"/>
    </location>
</feature>
<evidence type="ECO:0000313" key="3">
    <source>
        <dbReference type="Proteomes" id="UP000813018"/>
    </source>
</evidence>
<dbReference type="InterPro" id="IPR013780">
    <property type="entry name" value="Glyco_hydro_b"/>
</dbReference>